<dbReference type="STRING" id="105231.A0A1Y1I6N7"/>
<dbReference type="AlphaFoldDB" id="A0A1Y1I6N7"/>
<dbReference type="EMBL" id="DF237136">
    <property type="protein sequence ID" value="GAQ84387.1"/>
    <property type="molecule type" value="Genomic_DNA"/>
</dbReference>
<keyword evidence="3" id="KW-1185">Reference proteome</keyword>
<protein>
    <recommendedName>
        <fullName evidence="4">IQ calmodulin-binding motif family protein</fullName>
    </recommendedName>
</protein>
<proteinExistence type="predicted"/>
<feature type="region of interest" description="Disordered" evidence="1">
    <location>
        <begin position="301"/>
        <end position="338"/>
    </location>
</feature>
<organism evidence="2 3">
    <name type="scientific">Klebsormidium nitens</name>
    <name type="common">Green alga</name>
    <name type="synonym">Ulothrix nitens</name>
    <dbReference type="NCBI Taxonomy" id="105231"/>
    <lineage>
        <taxon>Eukaryota</taxon>
        <taxon>Viridiplantae</taxon>
        <taxon>Streptophyta</taxon>
        <taxon>Klebsormidiophyceae</taxon>
        <taxon>Klebsormidiales</taxon>
        <taxon>Klebsormidiaceae</taxon>
        <taxon>Klebsormidium</taxon>
    </lineage>
</organism>
<evidence type="ECO:0000313" key="2">
    <source>
        <dbReference type="EMBL" id="GAQ84387.1"/>
    </source>
</evidence>
<dbReference type="Proteomes" id="UP000054558">
    <property type="component" value="Unassembled WGS sequence"/>
</dbReference>
<sequence>MELELWSLKINNIILVCSDVQHLKSKALSFDASCRSRAVSSCSLVAPAGHWDWCPTGMASLEDRLALLQDDVVADYFAMLREAEAHRPHETAAAVRIQSAWRGFFLRCSLARLAATCTVIQRCYRGHLGRQYAAACRRQNLDSAESSMVLLCRPSSRSPGRVLLLPLTPAAVACVWQRDRALRLAYFHAAATVIQRHFRGFHSRKYRHSYYARAAYIAAVLHTTERLRAHLQESYEQQAADAAAAVRATAAAQYQAVLRQSHHLVSTRSCPGVFRAPRHAGGVPALDGLSVEEHLWHTVHTAGRPGSATGTSTSSSHSGSLSEPPSAPSSAGQVERAGGARVQPLDLAPLRAGLLQAESSLARSTSRGASISDLIQRAADYETALRATSPGEARGRGTVQAASPYAAVEDRERLERQQSARLAVSPRPFLTAVGADRLNTENVNGAGISQGTRYGIQEEAQKLERANSERLMRQISPKPFKVAARPRQLFEDAAERVVVL</sequence>
<feature type="compositionally biased region" description="Low complexity" evidence="1">
    <location>
        <begin position="301"/>
        <end position="332"/>
    </location>
</feature>
<accession>A0A1Y1I6N7</accession>
<dbReference type="Gene3D" id="1.20.5.190">
    <property type="match status" value="1"/>
</dbReference>
<dbReference type="PROSITE" id="PS50096">
    <property type="entry name" value="IQ"/>
    <property type="match status" value="3"/>
</dbReference>
<dbReference type="SMART" id="SM00015">
    <property type="entry name" value="IQ"/>
    <property type="match status" value="3"/>
</dbReference>
<evidence type="ECO:0000313" key="3">
    <source>
        <dbReference type="Proteomes" id="UP000054558"/>
    </source>
</evidence>
<evidence type="ECO:0008006" key="4">
    <source>
        <dbReference type="Google" id="ProtNLM"/>
    </source>
</evidence>
<name>A0A1Y1I6N7_KLENI</name>
<reference evidence="2 3" key="1">
    <citation type="journal article" date="2014" name="Nat. Commun.">
        <title>Klebsormidium flaccidum genome reveals primary factors for plant terrestrial adaptation.</title>
        <authorList>
            <person name="Hori K."/>
            <person name="Maruyama F."/>
            <person name="Fujisawa T."/>
            <person name="Togashi T."/>
            <person name="Yamamoto N."/>
            <person name="Seo M."/>
            <person name="Sato S."/>
            <person name="Yamada T."/>
            <person name="Mori H."/>
            <person name="Tajima N."/>
            <person name="Moriyama T."/>
            <person name="Ikeuchi M."/>
            <person name="Watanabe M."/>
            <person name="Wada H."/>
            <person name="Kobayashi K."/>
            <person name="Saito M."/>
            <person name="Masuda T."/>
            <person name="Sasaki-Sekimoto Y."/>
            <person name="Mashiguchi K."/>
            <person name="Awai K."/>
            <person name="Shimojima M."/>
            <person name="Masuda S."/>
            <person name="Iwai M."/>
            <person name="Nobusawa T."/>
            <person name="Narise T."/>
            <person name="Kondo S."/>
            <person name="Saito H."/>
            <person name="Sato R."/>
            <person name="Murakawa M."/>
            <person name="Ihara Y."/>
            <person name="Oshima-Yamada Y."/>
            <person name="Ohtaka K."/>
            <person name="Satoh M."/>
            <person name="Sonobe K."/>
            <person name="Ishii M."/>
            <person name="Ohtani R."/>
            <person name="Kanamori-Sato M."/>
            <person name="Honoki R."/>
            <person name="Miyazaki D."/>
            <person name="Mochizuki H."/>
            <person name="Umetsu J."/>
            <person name="Higashi K."/>
            <person name="Shibata D."/>
            <person name="Kamiya Y."/>
            <person name="Sato N."/>
            <person name="Nakamura Y."/>
            <person name="Tabata S."/>
            <person name="Ida S."/>
            <person name="Kurokawa K."/>
            <person name="Ohta H."/>
        </authorList>
    </citation>
    <scope>NUCLEOTIDE SEQUENCE [LARGE SCALE GENOMIC DNA]</scope>
    <source>
        <strain evidence="2 3">NIES-2285</strain>
    </source>
</reference>
<dbReference type="Pfam" id="PF00612">
    <property type="entry name" value="IQ"/>
    <property type="match status" value="3"/>
</dbReference>
<dbReference type="OrthoDB" id="190375at2759"/>
<gene>
    <name evidence="2" type="ORF">KFL_001870090</name>
</gene>
<dbReference type="InterPro" id="IPR000048">
    <property type="entry name" value="IQ_motif_EF-hand-BS"/>
</dbReference>
<evidence type="ECO:0000256" key="1">
    <source>
        <dbReference type="SAM" id="MobiDB-lite"/>
    </source>
</evidence>